<comment type="caution">
    <text evidence="3">The sequence shown here is derived from an EMBL/GenBank/DDBJ whole genome shotgun (WGS) entry which is preliminary data.</text>
</comment>
<evidence type="ECO:0000259" key="2">
    <source>
        <dbReference type="SMART" id="SM01008"/>
    </source>
</evidence>
<evidence type="ECO:0000256" key="1">
    <source>
        <dbReference type="SAM" id="MobiDB-lite"/>
    </source>
</evidence>
<dbReference type="InterPro" id="IPR046867">
    <property type="entry name" value="AldOxase/xan_DH_MoCoBD2"/>
</dbReference>
<keyword evidence="4" id="KW-1185">Reference proteome</keyword>
<dbReference type="Pfam" id="PF20256">
    <property type="entry name" value="MoCoBD_2"/>
    <property type="match status" value="1"/>
</dbReference>
<proteinExistence type="predicted"/>
<dbReference type="Gene3D" id="3.90.1170.50">
    <property type="entry name" value="Aldehyde oxidase/xanthine dehydrogenase, a/b hammerhead"/>
    <property type="match status" value="1"/>
</dbReference>
<protein>
    <submittedName>
        <fullName evidence="3">Xanthine dehydrogenase family protein molybdopterin-binding subunit</fullName>
    </submittedName>
</protein>
<reference evidence="3 4" key="1">
    <citation type="submission" date="2020-04" db="EMBL/GenBank/DDBJ databases">
        <title>MicrobeNet Type strains.</title>
        <authorList>
            <person name="Nicholson A.C."/>
        </authorList>
    </citation>
    <scope>NUCLEOTIDE SEQUENCE [LARGE SCALE GENOMIC DNA]</scope>
    <source>
        <strain evidence="3 4">DSM 45078</strain>
    </source>
</reference>
<dbReference type="PANTHER" id="PTHR11908:SF157">
    <property type="entry name" value="XANTHINE DEHYDROGENASE SUBUNIT D-RELATED"/>
    <property type="match status" value="1"/>
</dbReference>
<dbReference type="GO" id="GO:0016491">
    <property type="term" value="F:oxidoreductase activity"/>
    <property type="evidence" value="ECO:0007669"/>
    <property type="project" value="InterPro"/>
</dbReference>
<sequence length="822" mass="87610">MTAVSDRPGSRDPQIDARTHIVDEPAIGGYRIRELPTAPPEHRVTGRDGPRADATAKVTGRAEYGADIVRPGMLHAKVLRSPHAHARIVSIDASAARALPGVTAVVTQDEIQGLQCYGTMVKDQPVVATGVVRYVGDVVAAVAAADERTALTALDLIRVEYEVLPAVFTVDEALAESAPVIHPDEPFGVIPKYGQGASASLRSAPNVSYEFRYSTGSPSVWDSCDHVFEDTFHFSRMNHMHLEPFVTVAEASADEIEVWTATQSPFNLRKELSRVFGLPENRIRVHVPLLGGGFGAKNGPKADPVAIRLSQLSGGRPVRFCMTTEEVFLTVSQHAATLIVKSGVRADGTFVARRSTVLLNGGAYAEHSPAVAEKAGYRMPGAYRWQHIDSVCQVVTTNTVPAGAYRGFGGTQATWASERQVDLIADRLGLDPYELRVRNLKALGEEFVPGESGIDSDLEAGMRVVADAIGYHERVRTGNRGMGVSVGVKDGGGINKPAMARVKVTTRGDVLLNCALTEMGQGGHSAMAQLVAEVLRCDPARVAYARIDTDNTPFDQGTNASSGVAVMGQAVRTAAEKLRDEVLDWAAVQLAVDPAGLELVDWHVHIPGGAVHDLFPMIMEVFGNTGFEFSADGFYKARNDHRAPLEAPCVFWEIGWAAAEVEVDPETGRITVLQLAVSGDAGKVINKIACRGQDEGAAVFGLGQALFEELRYDPGGELLNAEALLYRVPLAEDIPERFVSITQEQGHGAGPFGSKGMGEGGMLPVASAIAQAVADAVGAQITELPLSPQRVYEAIAARAAAVPPPAPRSPRTTSARVSEGVR</sequence>
<dbReference type="EMBL" id="JAAXOO010000004">
    <property type="protein sequence ID" value="NKY34979.1"/>
    <property type="molecule type" value="Genomic_DNA"/>
</dbReference>
<dbReference type="SUPFAM" id="SSF54665">
    <property type="entry name" value="CO dehydrogenase molybdoprotein N-domain-like"/>
    <property type="match status" value="1"/>
</dbReference>
<dbReference type="Pfam" id="PF02738">
    <property type="entry name" value="MoCoBD_1"/>
    <property type="match status" value="1"/>
</dbReference>
<name>A0A846XIB7_9NOCA</name>
<dbReference type="InterPro" id="IPR037165">
    <property type="entry name" value="AldOxase/xan_DH_Mopterin-bd_sf"/>
</dbReference>
<evidence type="ECO:0000313" key="3">
    <source>
        <dbReference type="EMBL" id="NKY34979.1"/>
    </source>
</evidence>
<dbReference type="Proteomes" id="UP000565715">
    <property type="component" value="Unassembled WGS sequence"/>
</dbReference>
<organism evidence="3 4">
    <name type="scientific">Nocardia speluncae</name>
    <dbReference type="NCBI Taxonomy" id="419477"/>
    <lineage>
        <taxon>Bacteria</taxon>
        <taxon>Bacillati</taxon>
        <taxon>Actinomycetota</taxon>
        <taxon>Actinomycetes</taxon>
        <taxon>Mycobacteriales</taxon>
        <taxon>Nocardiaceae</taxon>
        <taxon>Nocardia</taxon>
    </lineage>
</organism>
<dbReference type="PANTHER" id="PTHR11908">
    <property type="entry name" value="XANTHINE DEHYDROGENASE"/>
    <property type="match status" value="1"/>
</dbReference>
<dbReference type="SMART" id="SM01008">
    <property type="entry name" value="Ald_Xan_dh_C"/>
    <property type="match status" value="1"/>
</dbReference>
<dbReference type="SUPFAM" id="SSF56003">
    <property type="entry name" value="Molybdenum cofactor-binding domain"/>
    <property type="match status" value="1"/>
</dbReference>
<dbReference type="RefSeq" id="WP_084471198.1">
    <property type="nucleotide sequence ID" value="NZ_JAAXOO010000004.1"/>
</dbReference>
<dbReference type="Gene3D" id="3.30.365.10">
    <property type="entry name" value="Aldehyde oxidase/xanthine dehydrogenase, molybdopterin binding domain"/>
    <property type="match status" value="4"/>
</dbReference>
<dbReference type="Pfam" id="PF01315">
    <property type="entry name" value="Ald_Xan_dh_C"/>
    <property type="match status" value="1"/>
</dbReference>
<dbReference type="InterPro" id="IPR036856">
    <property type="entry name" value="Ald_Oxase/Xan_DH_a/b_sf"/>
</dbReference>
<accession>A0A846XIB7</accession>
<feature type="region of interest" description="Disordered" evidence="1">
    <location>
        <begin position="802"/>
        <end position="822"/>
    </location>
</feature>
<dbReference type="AlphaFoldDB" id="A0A846XIB7"/>
<dbReference type="InterPro" id="IPR016208">
    <property type="entry name" value="Ald_Oxase/xanthine_DH-like"/>
</dbReference>
<evidence type="ECO:0000313" key="4">
    <source>
        <dbReference type="Proteomes" id="UP000565715"/>
    </source>
</evidence>
<gene>
    <name evidence="3" type="ORF">HGA13_18150</name>
</gene>
<dbReference type="InterPro" id="IPR000674">
    <property type="entry name" value="Ald_Oxase/Xan_DH_a/b"/>
</dbReference>
<feature type="domain" description="Aldehyde oxidase/xanthine dehydrogenase a/b hammerhead" evidence="2">
    <location>
        <begin position="59"/>
        <end position="165"/>
    </location>
</feature>
<dbReference type="GO" id="GO:0005506">
    <property type="term" value="F:iron ion binding"/>
    <property type="evidence" value="ECO:0007669"/>
    <property type="project" value="InterPro"/>
</dbReference>
<dbReference type="InterPro" id="IPR008274">
    <property type="entry name" value="AldOxase/xan_DH_MoCoBD1"/>
</dbReference>